<comment type="caution">
    <text evidence="1">The sequence shown here is derived from an EMBL/GenBank/DDBJ whole genome shotgun (WGS) entry which is preliminary data.</text>
</comment>
<gene>
    <name evidence="1" type="ORF">T229_07385</name>
</gene>
<accession>W2CCG2</accession>
<protein>
    <submittedName>
        <fullName evidence="1">Uncharacterized protein</fullName>
    </submittedName>
</protein>
<evidence type="ECO:0000313" key="1">
    <source>
        <dbReference type="EMBL" id="ETK04723.1"/>
    </source>
</evidence>
<reference evidence="1 2" key="1">
    <citation type="submission" date="2013-11" db="EMBL/GenBank/DDBJ databases">
        <title>Single cell genomics of uncultured Tannerella BU063 (oral taxon 286).</title>
        <authorList>
            <person name="Beall C.J."/>
            <person name="Campbell A.G."/>
            <person name="Griffen A.L."/>
            <person name="Podar M."/>
            <person name="Leys E.J."/>
        </authorList>
    </citation>
    <scope>NUCLEOTIDE SEQUENCE [LARGE SCALE GENOMIC DNA]</scope>
    <source>
        <strain evidence="1">Cell 5</strain>
    </source>
</reference>
<dbReference type="PATRIC" id="fig|1410950.3.peg.996"/>
<proteinExistence type="predicted"/>
<name>W2CCG2_9BACT</name>
<organism evidence="1 2">
    <name type="scientific">Tannerella sp. oral taxon BU063 isolate Cell 5</name>
    <dbReference type="NCBI Taxonomy" id="1410950"/>
    <lineage>
        <taxon>Bacteria</taxon>
        <taxon>Pseudomonadati</taxon>
        <taxon>Bacteroidota</taxon>
        <taxon>Bacteroidia</taxon>
        <taxon>Bacteroidales</taxon>
        <taxon>Tannerellaceae</taxon>
        <taxon>Tannerella</taxon>
    </lineage>
</organism>
<dbReference type="EMBL" id="AYYC01000620">
    <property type="protein sequence ID" value="ETK04723.1"/>
    <property type="molecule type" value="Genomic_DNA"/>
</dbReference>
<sequence length="707" mass="80532">MAKGIRYTGEFMSIAGSRYRAEIWQEGFTGKPVELTFPYETPVSIEWAEVDKLEPVMSSAATLMVVSETDRQFVNLYTTQAGSTRLDIYRNNKLYWSGMLDPEIYEEPFSRERDYEVSLTFSDFALLDRIAFEQTGTNNRQRIKLRTVLDMAVKQSGINTGADWQTFLSTTTSAGASLLDGVYVSEDNFFDEDGEPMTLREVLEGVLRPFGLQMVQKDGRINLYDLHALSEGLQPRRVRWCLSDSALGVDKTYNNCELTYSPYMSNNLVDASIEPGTIKDTACTTHRVNVDYSDQNYPGFDMLLHPLSLKQRKFRVLDAFNQTKFFKIKPIFSGDSEAGVAVVFDTRTGHKTYAQQCSRILNAGLPSVTIEMHDRPYVFVDPALRGNYLLNLKIEALVDVRYNPFEDASKDNEEGWWKDFQKRCHYGYIPFRLVLRDDQGRALYHYDNSTVVNTPLLSFMVYTTGRKWEPGEGTWGNAYAAYYDKEDRSKKAGWGGWKTNRPVMGYTLLLPSIFDKMFDGEYIPMPPTSGWLELSIGNTFRTIEHDFDISTIHWFLLKKVELKLTTPYGKELEKSDIVLRAWVEKSARETLKLDTVCGTLPDGVHPTARGQFFTAAGGVITAFRRAGVTDKVERLLLGTVYSQFHGRKKKLSGTADLVNKFSTLTDEHEAGRFMVVSEVQNLLRDESNLTMIEIVTDNYTGVPYNEE</sequence>
<dbReference type="AlphaFoldDB" id="W2CCG2"/>
<evidence type="ECO:0000313" key="2">
    <source>
        <dbReference type="Proteomes" id="UP000018872"/>
    </source>
</evidence>
<dbReference type="Proteomes" id="UP000018872">
    <property type="component" value="Unassembled WGS sequence"/>
</dbReference>